<reference evidence="2" key="1">
    <citation type="journal article" date="2014" name="Proc. Natl. Acad. Sci. U.S.A.">
        <title>Extensive sampling of basidiomycete genomes demonstrates inadequacy of the white-rot/brown-rot paradigm for wood decay fungi.</title>
        <authorList>
            <person name="Riley R."/>
            <person name="Salamov A.A."/>
            <person name="Brown D.W."/>
            <person name="Nagy L.G."/>
            <person name="Floudas D."/>
            <person name="Held B.W."/>
            <person name="Levasseur A."/>
            <person name="Lombard V."/>
            <person name="Morin E."/>
            <person name="Otillar R."/>
            <person name="Lindquist E.A."/>
            <person name="Sun H."/>
            <person name="LaButti K.M."/>
            <person name="Schmutz J."/>
            <person name="Jabbour D."/>
            <person name="Luo H."/>
            <person name="Baker S.E."/>
            <person name="Pisabarro A.G."/>
            <person name="Walton J.D."/>
            <person name="Blanchette R.A."/>
            <person name="Henrissat B."/>
            <person name="Martin F."/>
            <person name="Cullen D."/>
            <person name="Hibbett D.S."/>
            <person name="Grigoriev I.V."/>
        </authorList>
    </citation>
    <scope>NUCLEOTIDE SEQUENCE [LARGE SCALE GENOMIC DNA]</scope>
    <source>
        <strain evidence="2">CBS 339.88</strain>
    </source>
</reference>
<organism evidence="1 2">
    <name type="scientific">Galerina marginata (strain CBS 339.88)</name>
    <dbReference type="NCBI Taxonomy" id="685588"/>
    <lineage>
        <taxon>Eukaryota</taxon>
        <taxon>Fungi</taxon>
        <taxon>Dikarya</taxon>
        <taxon>Basidiomycota</taxon>
        <taxon>Agaricomycotina</taxon>
        <taxon>Agaricomycetes</taxon>
        <taxon>Agaricomycetidae</taxon>
        <taxon>Agaricales</taxon>
        <taxon>Agaricineae</taxon>
        <taxon>Strophariaceae</taxon>
        <taxon>Galerina</taxon>
    </lineage>
</organism>
<accession>A0A067TCT6</accession>
<dbReference type="HOGENOM" id="CLU_460820_0_0_1"/>
<dbReference type="OrthoDB" id="3016500at2759"/>
<dbReference type="AlphaFoldDB" id="A0A067TCT6"/>
<evidence type="ECO:0000313" key="2">
    <source>
        <dbReference type="Proteomes" id="UP000027222"/>
    </source>
</evidence>
<dbReference type="Proteomes" id="UP000027222">
    <property type="component" value="Unassembled WGS sequence"/>
</dbReference>
<sequence>MGGSCSKVTKQQVTDDLESQLRTAASVQLQRDFGQKINGSSLQDYTQALGEAYFKQKFGYDWDANNCKPPNVEQTDPRVFPAVDYCIVDGDHDLTEAVAKYVTNGLSNVHLEDWMRDKAASDLSAVIGKYANYPCDNEWHYGSCSETYDSTNSAIDSYQFDVSLIYTNATRTESAVEATLHILFFVGVYYTVQSPAALTLGKLKGDAYDAARVLPNVTQNPVNNDIDLKNALQQYGGPIFKTEFGYDYQGAKPSDAATDEKEPIYTRSQDLAYMNTRTLNDGQVEAYVKLHVMDGFNIPVSGDTDGQKIVDAIQAEIVAQYKAIFGKPQSGGWKYVKINITFGLSLLSWRPVRLTAIIPYYSASKSISVNGQTKDVDMIFIYFFGLAYELEPDPIVQDLMQTLAKNIPGITTSAIPPTLNADELQGYARTFNVSKFDHKFGFHFPDTDAEKSDKIKYWDAVFEFDSYNPSLADIKDKVTHQIFGPDFTTDEQIKHGLQKTVFDWIVDDFADFSGTSYAKDDNQWYNIPKQNNFTYKGKDGTTTFDMQAKTSWAYANGTITEDGRGGRTLQHFYLSFLMYITAEKEDDSDDDV</sequence>
<protein>
    <submittedName>
        <fullName evidence="1">Uncharacterized protein</fullName>
    </submittedName>
</protein>
<proteinExistence type="predicted"/>
<gene>
    <name evidence="1" type="ORF">GALMADRAFT_139682</name>
</gene>
<evidence type="ECO:0000313" key="1">
    <source>
        <dbReference type="EMBL" id="KDR76808.1"/>
    </source>
</evidence>
<keyword evidence="2" id="KW-1185">Reference proteome</keyword>
<dbReference type="EMBL" id="KL142378">
    <property type="protein sequence ID" value="KDR76808.1"/>
    <property type="molecule type" value="Genomic_DNA"/>
</dbReference>
<name>A0A067TCT6_GALM3</name>